<sequence length="374" mass="40504">MSKSVLPGEGTPLLSAEGAAGDVTSVYMRRWYIVLVFSIGSFIQALGWNTWGPITESAEAVFGWHDSQIGMFANGGNIAFMICVLPFCYFMDVKGIRVSLLMCAVVVFIGTGIRCITMETTAMTWLANAGAVLLGIGGSVPFAGPAKLSSVWFPPDQRATATSIVSFANYFGVAMSFIFVCVNRDDLISEIRHLMYLHTAIAALFLLLVIVYFPDKPPTPPSKTASMERTEWLKGLRMLTKNSAFWLVVLAGAVSAGVLGVWASVLDVNLNKHGIPLFYEVSCEASYPVAEGVTGGVMTLVNNLFGVLFLCIMLIKDIGTSWMNWALFGSAVAALPLLILFPERYRRTDLDITIDIKPTSGDLQASDTTDDVTS</sequence>
<gene>
    <name evidence="6" type="ORF">MAR_020935</name>
</gene>
<feature type="transmembrane region" description="Helical" evidence="5">
    <location>
        <begin position="96"/>
        <end position="113"/>
    </location>
</feature>
<evidence type="ECO:0000256" key="5">
    <source>
        <dbReference type="SAM" id="Phobius"/>
    </source>
</evidence>
<evidence type="ECO:0000313" key="6">
    <source>
        <dbReference type="EMBL" id="WAR05566.1"/>
    </source>
</evidence>
<feature type="transmembrane region" description="Helical" evidence="5">
    <location>
        <begin position="289"/>
        <end position="315"/>
    </location>
</feature>
<reference evidence="6" key="1">
    <citation type="submission" date="2022-11" db="EMBL/GenBank/DDBJ databases">
        <title>Centuries of genome instability and evolution in soft-shell clam transmissible cancer (bioRxiv).</title>
        <authorList>
            <person name="Hart S.F.M."/>
            <person name="Yonemitsu M.A."/>
            <person name="Giersch R.M."/>
            <person name="Beal B.F."/>
            <person name="Arriagada G."/>
            <person name="Davis B.W."/>
            <person name="Ostrander E.A."/>
            <person name="Goff S.P."/>
            <person name="Metzger M.J."/>
        </authorList>
    </citation>
    <scope>NUCLEOTIDE SEQUENCE</scope>
    <source>
        <strain evidence="6">MELC-2E11</strain>
        <tissue evidence="6">Siphon/mantle</tissue>
    </source>
</reference>
<feature type="transmembrane region" description="Helical" evidence="5">
    <location>
        <begin position="194"/>
        <end position="213"/>
    </location>
</feature>
<evidence type="ECO:0000256" key="2">
    <source>
        <dbReference type="ARBA" id="ARBA00022692"/>
    </source>
</evidence>
<accession>A0ABY7EAA4</accession>
<dbReference type="Gene3D" id="1.20.1250.20">
    <property type="entry name" value="MFS general substrate transporter like domains"/>
    <property type="match status" value="1"/>
</dbReference>
<feature type="transmembrane region" description="Helical" evidence="5">
    <location>
        <begin position="31"/>
        <end position="48"/>
    </location>
</feature>
<evidence type="ECO:0000256" key="4">
    <source>
        <dbReference type="ARBA" id="ARBA00023136"/>
    </source>
</evidence>
<protein>
    <submittedName>
        <fullName evidence="6">DIRC2-like protein</fullName>
    </submittedName>
</protein>
<keyword evidence="4 5" id="KW-0472">Membrane</keyword>
<dbReference type="Pfam" id="PF07690">
    <property type="entry name" value="MFS_1"/>
    <property type="match status" value="1"/>
</dbReference>
<keyword evidence="7" id="KW-1185">Reference proteome</keyword>
<evidence type="ECO:0000256" key="1">
    <source>
        <dbReference type="ARBA" id="ARBA00004141"/>
    </source>
</evidence>
<name>A0ABY7EAA4_MYAAR</name>
<dbReference type="InterPro" id="IPR049680">
    <property type="entry name" value="FLVCR1-2_SLC49-like"/>
</dbReference>
<comment type="subcellular location">
    <subcellularLocation>
        <location evidence="1">Membrane</location>
        <topology evidence="1">Multi-pass membrane protein</topology>
    </subcellularLocation>
</comment>
<organism evidence="6 7">
    <name type="scientific">Mya arenaria</name>
    <name type="common">Soft-shell clam</name>
    <dbReference type="NCBI Taxonomy" id="6604"/>
    <lineage>
        <taxon>Eukaryota</taxon>
        <taxon>Metazoa</taxon>
        <taxon>Spiralia</taxon>
        <taxon>Lophotrochozoa</taxon>
        <taxon>Mollusca</taxon>
        <taxon>Bivalvia</taxon>
        <taxon>Autobranchia</taxon>
        <taxon>Heteroconchia</taxon>
        <taxon>Euheterodonta</taxon>
        <taxon>Imparidentia</taxon>
        <taxon>Neoheterodontei</taxon>
        <taxon>Myida</taxon>
        <taxon>Myoidea</taxon>
        <taxon>Myidae</taxon>
        <taxon>Mya</taxon>
    </lineage>
</organism>
<dbReference type="Proteomes" id="UP001164746">
    <property type="component" value="Chromosome 5"/>
</dbReference>
<feature type="transmembrane region" description="Helical" evidence="5">
    <location>
        <begin position="125"/>
        <end position="144"/>
    </location>
</feature>
<feature type="transmembrane region" description="Helical" evidence="5">
    <location>
        <begin position="244"/>
        <end position="268"/>
    </location>
</feature>
<evidence type="ECO:0000313" key="7">
    <source>
        <dbReference type="Proteomes" id="UP001164746"/>
    </source>
</evidence>
<dbReference type="PANTHER" id="PTHR10924:SF27">
    <property type="entry name" value="SOLUTE CARRIER FAMILY 49 MEMBER 4"/>
    <property type="match status" value="1"/>
</dbReference>
<feature type="transmembrane region" description="Helical" evidence="5">
    <location>
        <begin position="164"/>
        <end position="182"/>
    </location>
</feature>
<feature type="transmembrane region" description="Helical" evidence="5">
    <location>
        <begin position="321"/>
        <end position="341"/>
    </location>
</feature>
<dbReference type="EMBL" id="CP111016">
    <property type="protein sequence ID" value="WAR05566.1"/>
    <property type="molecule type" value="Genomic_DNA"/>
</dbReference>
<evidence type="ECO:0000256" key="3">
    <source>
        <dbReference type="ARBA" id="ARBA00022989"/>
    </source>
</evidence>
<keyword evidence="3 5" id="KW-1133">Transmembrane helix</keyword>
<dbReference type="InterPro" id="IPR036259">
    <property type="entry name" value="MFS_trans_sf"/>
</dbReference>
<proteinExistence type="predicted"/>
<dbReference type="InterPro" id="IPR011701">
    <property type="entry name" value="MFS"/>
</dbReference>
<keyword evidence="2 5" id="KW-0812">Transmembrane</keyword>
<dbReference type="PANTHER" id="PTHR10924">
    <property type="entry name" value="MAJOR FACILITATOR SUPERFAMILY PROTEIN-RELATED"/>
    <property type="match status" value="1"/>
</dbReference>
<feature type="transmembrane region" description="Helical" evidence="5">
    <location>
        <begin position="69"/>
        <end position="90"/>
    </location>
</feature>
<dbReference type="SUPFAM" id="SSF103473">
    <property type="entry name" value="MFS general substrate transporter"/>
    <property type="match status" value="1"/>
</dbReference>